<organism evidence="4">
    <name type="scientific">Hydatigena taeniaeformis</name>
    <name type="common">Feline tapeworm</name>
    <name type="synonym">Taenia taeniaeformis</name>
    <dbReference type="NCBI Taxonomy" id="6205"/>
    <lineage>
        <taxon>Eukaryota</taxon>
        <taxon>Metazoa</taxon>
        <taxon>Spiralia</taxon>
        <taxon>Lophotrochozoa</taxon>
        <taxon>Platyhelminthes</taxon>
        <taxon>Cestoda</taxon>
        <taxon>Eucestoda</taxon>
        <taxon>Cyclophyllidea</taxon>
        <taxon>Taeniidae</taxon>
        <taxon>Hydatigera</taxon>
    </lineage>
</organism>
<dbReference type="EMBL" id="UYWX01020884">
    <property type="protein sequence ID" value="VDM34393.1"/>
    <property type="molecule type" value="Genomic_DNA"/>
</dbReference>
<reference evidence="4" key="1">
    <citation type="submission" date="2017-02" db="UniProtKB">
        <authorList>
            <consortium name="WormBaseParasite"/>
        </authorList>
    </citation>
    <scope>IDENTIFICATION</scope>
</reference>
<evidence type="ECO:0000313" key="3">
    <source>
        <dbReference type="Proteomes" id="UP000274429"/>
    </source>
</evidence>
<dbReference type="WBParaSite" id="TTAC_0000956201-mRNA-1">
    <property type="protein sequence ID" value="TTAC_0000956201-mRNA-1"/>
    <property type="gene ID" value="TTAC_0000956201"/>
</dbReference>
<feature type="region of interest" description="Disordered" evidence="1">
    <location>
        <begin position="312"/>
        <end position="336"/>
    </location>
</feature>
<gene>
    <name evidence="2" type="ORF">TTAC_LOCUS9547</name>
</gene>
<dbReference type="Proteomes" id="UP000274429">
    <property type="component" value="Unassembled WGS sequence"/>
</dbReference>
<name>A0A0R3X7N7_HYDTA</name>
<accession>A0A0R3X7N7</accession>
<evidence type="ECO:0000313" key="2">
    <source>
        <dbReference type="EMBL" id="VDM34393.1"/>
    </source>
</evidence>
<dbReference type="AlphaFoldDB" id="A0A0R3X7N7"/>
<dbReference type="OrthoDB" id="6257039at2759"/>
<evidence type="ECO:0000313" key="4">
    <source>
        <dbReference type="WBParaSite" id="TTAC_0000956201-mRNA-1"/>
    </source>
</evidence>
<evidence type="ECO:0000256" key="1">
    <source>
        <dbReference type="SAM" id="MobiDB-lite"/>
    </source>
</evidence>
<reference evidence="2 3" key="2">
    <citation type="submission" date="2018-11" db="EMBL/GenBank/DDBJ databases">
        <authorList>
            <consortium name="Pathogen Informatics"/>
        </authorList>
    </citation>
    <scope>NUCLEOTIDE SEQUENCE [LARGE SCALE GENOMIC DNA]</scope>
</reference>
<proteinExistence type="predicted"/>
<sequence length="854" mass="94144">MSGSGPDGQPQMHMGAPSQVQLPQMQPPMQPQMRPQPVIRHAMSVHMPQAPGIVRMQRPQIVKTGQMAVDQPVAPFVGGQARMSAGGQMPQQVHVIPQGVLQPQPQSQTTYMTTDASHGMQVGMIDQQRPMEELGVWEIQTSYIQISYQRYSYGQQGNAHLPTMPIFQMGAPGVQQPVYSTTLRVGAPGVQPPISTTNAPIRFISNTNNASRCYDLLLSFVVCGHLVHIRVAKDYWLVCVMGSSAQFKKALWDQLLAFSKAMHLVTQSNQVQVGTQQHFIPAEAQQQQRIVVPQPRANGPTMKIIPSQQALVSQGGGGGGGQTPVRSSTNTMVQPQCQQPSEHACALISAVGAQTIHVSTTTTATSPGAVGPAAPDQQQQQQRYLMLLESAIQHVRIHQPDADLKNYHQLKAFLERDKIPPQNIGRIEMLIRQLQQDPFHLLRKRAAQQQQQQHQGVVVVGGSGSVSEETRQKLLAQKRVAPAQRFVPPGIRPTIATSSSLNSLLSQPVDPPEAAICSFPSQMAPQSVAAARHIQQQQQQMLVTSEQAHQIPVDPFQAAMDKLAKEFVALEKQVGRVRFSRAMDEISEETRELRATTGHMLPRDIFPSSLPVGKVGIKAESLEKDEMDFFIGCKSVGGGMKIEGDSGSVCSSKQTFDSKRPKVDIGRQTAEEAPTYVGAEDRLVYSGKSAMDAHLSMEDVNPRLRQELSRIRDSLEGVEISLAHPQQSSTMSAGGYPSMEEMENHVTCRDVAEWNSSLHFKVLFTDKLMPCQVPPLFVRLPPDYLVLPRVNWLIRGSDFMFQSQAERSEENHFYTRDEVTAFRKTASTLVIQFMEGLRLRQHPPSNGFGGGFII</sequence>
<keyword evidence="3" id="KW-1185">Reference proteome</keyword>
<protein>
    <submittedName>
        <fullName evidence="4">Mediator of RNA polymerase II transcription subunit 15</fullName>
    </submittedName>
</protein>
<feature type="compositionally biased region" description="Polar residues" evidence="1">
    <location>
        <begin position="324"/>
        <end position="336"/>
    </location>
</feature>